<dbReference type="GO" id="GO:0000287">
    <property type="term" value="F:magnesium ion binding"/>
    <property type="evidence" value="ECO:0007669"/>
    <property type="project" value="InterPro"/>
</dbReference>
<dbReference type="GO" id="GO:0010333">
    <property type="term" value="F:terpene synthase activity"/>
    <property type="evidence" value="ECO:0007669"/>
    <property type="project" value="InterPro"/>
</dbReference>
<dbReference type="GO" id="GO:0016102">
    <property type="term" value="P:diterpenoid biosynthetic process"/>
    <property type="evidence" value="ECO:0007669"/>
    <property type="project" value="InterPro"/>
</dbReference>
<dbReference type="InterPro" id="IPR001906">
    <property type="entry name" value="Terpene_synth_N"/>
</dbReference>
<dbReference type="FunFam" id="1.10.600.10:FF:000007">
    <property type="entry name" value="Isoprene synthase, chloroplastic"/>
    <property type="match status" value="1"/>
</dbReference>
<sequence length="553" mass="64055">MASVLQHPLKEKAEVVRKYLPYEPSYWGDFLIRLSSEIDSSVEKRVEELKKDAKEVIRHADEPLQKMNLVDVVQRLGLGYDFGEEIDEALKQINDNACIFDDLHAFALQFRLLRQWGYKTPSDGFNKFTNEHGKFNENLSSDARGLLSLYEAAHLGLPGEDILDEAIAFTMHHLPLIKNNNKVSVSLAMDIERALCMPLRKGMEKLQARQYISIYEKDDQRSDTLLELAKLDYNRVQRMLQKELKTISLWWKELALIEKLRFARDRLVECYFWALGVCPEPHQSRPRRVLAKIITLASVMDDIYDHYATIKELIPFNDVIQRWDMVAMKQLPDYMQIFIHALADTYEEFEKDLSSEGNSYRIDYLKKAMKDLSRVYLQEAIWGVERYVPTFEEHLSVSLLSSGYPMLHCATLVGLEDINLTKEVYDWVISVPQILQSTALISRFMDDIVDVERDKIKQEEGQVISSVQCYVLEKGISEEEACLEFQKMIKESSKTINEELLKPSSIPIEARKPALNLACMMEVIYKDHNSYNEPSGVMKDNIYSLLVNQVPII</sequence>
<dbReference type="SUPFAM" id="SSF48239">
    <property type="entry name" value="Terpenoid cyclases/Protein prenyltransferases"/>
    <property type="match status" value="1"/>
</dbReference>
<evidence type="ECO:0000313" key="6">
    <source>
        <dbReference type="EMBL" id="KAK1290687.1"/>
    </source>
</evidence>
<dbReference type="AlphaFoldDB" id="A0AAV9CPR3"/>
<evidence type="ECO:0000256" key="2">
    <source>
        <dbReference type="ARBA" id="ARBA00022842"/>
    </source>
</evidence>
<comment type="caution">
    <text evidence="6">The sequence shown here is derived from an EMBL/GenBank/DDBJ whole genome shotgun (WGS) entry which is preliminary data.</text>
</comment>
<dbReference type="InterPro" id="IPR036965">
    <property type="entry name" value="Terpene_synth_N_sf"/>
</dbReference>
<evidence type="ECO:0000259" key="5">
    <source>
        <dbReference type="Pfam" id="PF03936"/>
    </source>
</evidence>
<dbReference type="Pfam" id="PF01397">
    <property type="entry name" value="Terpene_synth"/>
    <property type="match status" value="1"/>
</dbReference>
<keyword evidence="3" id="KW-0456">Lyase</keyword>
<dbReference type="PANTHER" id="PTHR31225">
    <property type="entry name" value="OS04G0344100 PROTEIN-RELATED"/>
    <property type="match status" value="1"/>
</dbReference>
<gene>
    <name evidence="6" type="primary">TPS2</name>
    <name evidence="6" type="ORF">QJS10_CPB18g01999</name>
</gene>
<evidence type="ECO:0000256" key="3">
    <source>
        <dbReference type="ARBA" id="ARBA00023239"/>
    </source>
</evidence>
<name>A0AAV9CPR3_ACOCL</name>
<keyword evidence="1" id="KW-0479">Metal-binding</keyword>
<feature type="domain" description="Terpene synthase N-terminal" evidence="4">
    <location>
        <begin position="27"/>
        <end position="195"/>
    </location>
</feature>
<dbReference type="Pfam" id="PF03936">
    <property type="entry name" value="Terpene_synth_C"/>
    <property type="match status" value="1"/>
</dbReference>
<feature type="domain" description="Terpene synthase metal-binding" evidence="5">
    <location>
        <begin position="252"/>
        <end position="494"/>
    </location>
</feature>
<dbReference type="InterPro" id="IPR044814">
    <property type="entry name" value="Terpene_cyclase_plant_C1"/>
</dbReference>
<dbReference type="EMBL" id="JAUJYO010000018">
    <property type="protein sequence ID" value="KAK1290687.1"/>
    <property type="molecule type" value="Genomic_DNA"/>
</dbReference>
<evidence type="ECO:0000259" key="4">
    <source>
        <dbReference type="Pfam" id="PF01397"/>
    </source>
</evidence>
<reference evidence="6" key="1">
    <citation type="journal article" date="2023" name="Nat. Commun.">
        <title>Diploid and tetraploid genomes of Acorus and the evolution of monocots.</title>
        <authorList>
            <person name="Ma L."/>
            <person name="Liu K.W."/>
            <person name="Li Z."/>
            <person name="Hsiao Y.Y."/>
            <person name="Qi Y."/>
            <person name="Fu T."/>
            <person name="Tang G.D."/>
            <person name="Zhang D."/>
            <person name="Sun W.H."/>
            <person name="Liu D.K."/>
            <person name="Li Y."/>
            <person name="Chen G.Z."/>
            <person name="Liu X.D."/>
            <person name="Liao X.Y."/>
            <person name="Jiang Y.T."/>
            <person name="Yu X."/>
            <person name="Hao Y."/>
            <person name="Huang J."/>
            <person name="Zhao X.W."/>
            <person name="Ke S."/>
            <person name="Chen Y.Y."/>
            <person name="Wu W.L."/>
            <person name="Hsu J.L."/>
            <person name="Lin Y.F."/>
            <person name="Huang M.D."/>
            <person name="Li C.Y."/>
            <person name="Huang L."/>
            <person name="Wang Z.W."/>
            <person name="Zhao X."/>
            <person name="Zhong W.Y."/>
            <person name="Peng D.H."/>
            <person name="Ahmad S."/>
            <person name="Lan S."/>
            <person name="Zhang J.S."/>
            <person name="Tsai W.C."/>
            <person name="Van de Peer Y."/>
            <person name="Liu Z.J."/>
        </authorList>
    </citation>
    <scope>NUCLEOTIDE SEQUENCE</scope>
    <source>
        <strain evidence="6">CP</strain>
    </source>
</reference>
<dbReference type="InterPro" id="IPR050148">
    <property type="entry name" value="Terpene_synthase-like"/>
</dbReference>
<evidence type="ECO:0000256" key="1">
    <source>
        <dbReference type="ARBA" id="ARBA00022723"/>
    </source>
</evidence>
<dbReference type="Proteomes" id="UP001180020">
    <property type="component" value="Unassembled WGS sequence"/>
</dbReference>
<dbReference type="SFLD" id="SFLDS00005">
    <property type="entry name" value="Isoprenoid_Synthase_Type_I"/>
    <property type="match status" value="1"/>
</dbReference>
<dbReference type="Gene3D" id="1.50.10.130">
    <property type="entry name" value="Terpene synthase, N-terminal domain"/>
    <property type="match status" value="1"/>
</dbReference>
<accession>A0AAV9CPR3</accession>
<proteinExistence type="predicted"/>
<dbReference type="InterPro" id="IPR008949">
    <property type="entry name" value="Isoprenoid_synthase_dom_sf"/>
</dbReference>
<dbReference type="InterPro" id="IPR008930">
    <property type="entry name" value="Terpenoid_cyclase/PrenylTrfase"/>
</dbReference>
<dbReference type="Gene3D" id="1.10.600.10">
    <property type="entry name" value="Farnesyl Diphosphate Synthase"/>
    <property type="match status" value="1"/>
</dbReference>
<dbReference type="SUPFAM" id="SSF48576">
    <property type="entry name" value="Terpenoid synthases"/>
    <property type="match status" value="1"/>
</dbReference>
<dbReference type="CDD" id="cd00684">
    <property type="entry name" value="Terpene_cyclase_plant_C1"/>
    <property type="match status" value="1"/>
</dbReference>
<protein>
    <submittedName>
        <fullName evidence="6">Terpene synthase 2</fullName>
    </submittedName>
</protein>
<dbReference type="SFLD" id="SFLDG01019">
    <property type="entry name" value="Terpene_Cyclase_Like_1_C_Termi"/>
    <property type="match status" value="1"/>
</dbReference>
<dbReference type="FunFam" id="1.50.10.130:FF:000001">
    <property type="entry name" value="Isoprene synthase, chloroplastic"/>
    <property type="match status" value="1"/>
</dbReference>
<evidence type="ECO:0000313" key="7">
    <source>
        <dbReference type="Proteomes" id="UP001180020"/>
    </source>
</evidence>
<reference evidence="6" key="2">
    <citation type="submission" date="2023-06" db="EMBL/GenBank/DDBJ databases">
        <authorList>
            <person name="Ma L."/>
            <person name="Liu K.-W."/>
            <person name="Li Z."/>
            <person name="Hsiao Y.-Y."/>
            <person name="Qi Y."/>
            <person name="Fu T."/>
            <person name="Tang G."/>
            <person name="Zhang D."/>
            <person name="Sun W.-H."/>
            <person name="Liu D.-K."/>
            <person name="Li Y."/>
            <person name="Chen G.-Z."/>
            <person name="Liu X.-D."/>
            <person name="Liao X.-Y."/>
            <person name="Jiang Y.-T."/>
            <person name="Yu X."/>
            <person name="Hao Y."/>
            <person name="Huang J."/>
            <person name="Zhao X.-W."/>
            <person name="Ke S."/>
            <person name="Chen Y.-Y."/>
            <person name="Wu W.-L."/>
            <person name="Hsu J.-L."/>
            <person name="Lin Y.-F."/>
            <person name="Huang M.-D."/>
            <person name="Li C.-Y."/>
            <person name="Huang L."/>
            <person name="Wang Z.-W."/>
            <person name="Zhao X."/>
            <person name="Zhong W.-Y."/>
            <person name="Peng D.-H."/>
            <person name="Ahmad S."/>
            <person name="Lan S."/>
            <person name="Zhang J.-S."/>
            <person name="Tsai W.-C."/>
            <person name="Van De Peer Y."/>
            <person name="Liu Z.-J."/>
        </authorList>
    </citation>
    <scope>NUCLEOTIDE SEQUENCE</scope>
    <source>
        <strain evidence="6">CP</strain>
        <tissue evidence="6">Leaves</tissue>
    </source>
</reference>
<dbReference type="InterPro" id="IPR005630">
    <property type="entry name" value="Terpene_synthase_metal-bd"/>
</dbReference>
<keyword evidence="7" id="KW-1185">Reference proteome</keyword>
<keyword evidence="2" id="KW-0460">Magnesium</keyword>
<dbReference type="InterPro" id="IPR034741">
    <property type="entry name" value="Terpene_cyclase-like_1_C"/>
</dbReference>
<organism evidence="6 7">
    <name type="scientific">Acorus calamus</name>
    <name type="common">Sweet flag</name>
    <dbReference type="NCBI Taxonomy" id="4465"/>
    <lineage>
        <taxon>Eukaryota</taxon>
        <taxon>Viridiplantae</taxon>
        <taxon>Streptophyta</taxon>
        <taxon>Embryophyta</taxon>
        <taxon>Tracheophyta</taxon>
        <taxon>Spermatophyta</taxon>
        <taxon>Magnoliopsida</taxon>
        <taxon>Liliopsida</taxon>
        <taxon>Acoraceae</taxon>
        <taxon>Acorus</taxon>
    </lineage>
</organism>
<dbReference type="PANTHER" id="PTHR31225:SF93">
    <property type="entry name" value="ALPHA-HUMULENE_(-)-(E)-BETA-CARYOPHYLLENE SYNTHASE"/>
    <property type="match status" value="1"/>
</dbReference>